<keyword evidence="2 5" id="KW-0378">Hydrolase</keyword>
<dbReference type="InterPro" id="IPR051056">
    <property type="entry name" value="Glycosyl_Hydrolase_73"/>
</dbReference>
<dbReference type="Gene3D" id="1.10.530.10">
    <property type="match status" value="1"/>
</dbReference>
<dbReference type="PANTHER" id="PTHR33308:SF9">
    <property type="entry name" value="PEPTIDOGLYCAN HYDROLASE FLGJ"/>
    <property type="match status" value="1"/>
</dbReference>
<evidence type="ECO:0000256" key="3">
    <source>
        <dbReference type="SAM" id="MobiDB-lite"/>
    </source>
</evidence>
<accession>A0ABY5P4Z0</accession>
<dbReference type="EMBL" id="CP102453">
    <property type="protein sequence ID" value="UUX33821.1"/>
    <property type="molecule type" value="Genomic_DNA"/>
</dbReference>
<dbReference type="Proteomes" id="UP001315967">
    <property type="component" value="Chromosome"/>
</dbReference>
<dbReference type="RefSeq" id="WP_313793323.1">
    <property type="nucleotide sequence ID" value="NZ_CP102453.1"/>
</dbReference>
<evidence type="ECO:0000256" key="2">
    <source>
        <dbReference type="ARBA" id="ARBA00022801"/>
    </source>
</evidence>
<feature type="region of interest" description="Disordered" evidence="3">
    <location>
        <begin position="235"/>
        <end position="254"/>
    </location>
</feature>
<evidence type="ECO:0000259" key="4">
    <source>
        <dbReference type="SMART" id="SM00047"/>
    </source>
</evidence>
<dbReference type="SMART" id="SM00047">
    <property type="entry name" value="LYZ2"/>
    <property type="match status" value="1"/>
</dbReference>
<proteinExistence type="inferred from homology"/>
<sequence length="254" mass="28773">MAKKKQVKRKASSKSKKRKTSNFSKTISSMYKSMTERIGQMTIFIIILVILFVLLTIQLQRQQEIDISDFNLNQQSSRDEFVQTIAPTAQQLQTEYGVLASVSMAQAMLESEFGQSELASEHNNLYGVKTSPSDPEGVDYVTSEFVDNEWVEIVDRFKVYPNWDASMRAHAELLYYGTSWDSEFYEPVISADTPSEQAKGLQEAGYATDPDYANKLINLINQYDLQQYDLVETASVTPNNPNQPEAESSLEVND</sequence>
<organism evidence="5 6">
    <name type="scientific">Fundicoccus culcitae</name>
    <dbReference type="NCBI Taxonomy" id="2969821"/>
    <lineage>
        <taxon>Bacteria</taxon>
        <taxon>Bacillati</taxon>
        <taxon>Bacillota</taxon>
        <taxon>Bacilli</taxon>
        <taxon>Lactobacillales</taxon>
        <taxon>Aerococcaceae</taxon>
        <taxon>Fundicoccus</taxon>
    </lineage>
</organism>
<feature type="compositionally biased region" description="Basic residues" evidence="3">
    <location>
        <begin position="1"/>
        <end position="20"/>
    </location>
</feature>
<evidence type="ECO:0000313" key="6">
    <source>
        <dbReference type="Proteomes" id="UP001315967"/>
    </source>
</evidence>
<evidence type="ECO:0000313" key="5">
    <source>
        <dbReference type="EMBL" id="UUX33821.1"/>
    </source>
</evidence>
<feature type="region of interest" description="Disordered" evidence="3">
    <location>
        <begin position="1"/>
        <end position="21"/>
    </location>
</feature>
<dbReference type="Pfam" id="PF01832">
    <property type="entry name" value="Glucosaminidase"/>
    <property type="match status" value="1"/>
</dbReference>
<reference evidence="5 6" key="1">
    <citation type="submission" date="2022-08" db="EMBL/GenBank/DDBJ databases">
        <title>Aerococcaceae sp. nov isolated from spoiled eye mask.</title>
        <authorList>
            <person name="Zhou G."/>
            <person name="Xie X.-B."/>
            <person name="Shi Q.-S."/>
            <person name="Wang Y.-S."/>
            <person name="Wen X."/>
            <person name="Peng H."/>
            <person name="Yang X.-J."/>
            <person name="Tao H.-B."/>
            <person name="Huang X.-M."/>
        </authorList>
    </citation>
    <scope>NUCLEOTIDE SEQUENCE [LARGE SCALE GENOMIC DNA]</scope>
    <source>
        <strain evidence="6">DM20194951</strain>
    </source>
</reference>
<dbReference type="InterPro" id="IPR002901">
    <property type="entry name" value="MGlyc_endo_b_GlcNAc-like_dom"/>
</dbReference>
<dbReference type="PANTHER" id="PTHR33308">
    <property type="entry name" value="PEPTIDOGLYCAN HYDROLASE FLGJ"/>
    <property type="match status" value="1"/>
</dbReference>
<name>A0ABY5P4Z0_9LACT</name>
<protein>
    <submittedName>
        <fullName evidence="5">Glycoside hydrolase family 73 protein</fullName>
    </submittedName>
</protein>
<dbReference type="GO" id="GO:0016787">
    <property type="term" value="F:hydrolase activity"/>
    <property type="evidence" value="ECO:0007669"/>
    <property type="project" value="UniProtKB-KW"/>
</dbReference>
<evidence type="ECO:0000256" key="1">
    <source>
        <dbReference type="ARBA" id="ARBA00010266"/>
    </source>
</evidence>
<keyword evidence="6" id="KW-1185">Reference proteome</keyword>
<comment type="similarity">
    <text evidence="1">Belongs to the glycosyl hydrolase 73 family.</text>
</comment>
<dbReference type="Gene3D" id="4.10.80.30">
    <property type="entry name" value="DNA polymerase, domain 6"/>
    <property type="match status" value="1"/>
</dbReference>
<feature type="domain" description="Mannosyl-glycoprotein endo-beta-N-acetylglucosamidase-like" evidence="4">
    <location>
        <begin position="69"/>
        <end position="229"/>
    </location>
</feature>
<gene>
    <name evidence="5" type="ORF">NRE15_13170</name>
</gene>